<dbReference type="Proteomes" id="UP000001444">
    <property type="component" value="Chromosome"/>
</dbReference>
<name>C9YYV3_STRSW</name>
<sequence>MILACAALAGPVGACAVLGVLRPRSFVMSNMGRSVDQVDDGRNRRSASIPLA</sequence>
<proteinExistence type="predicted"/>
<protein>
    <submittedName>
        <fullName evidence="2">Uncharacterized protein</fullName>
    </submittedName>
</protein>
<gene>
    <name evidence="2" type="ordered locus">SCAB_22941</name>
</gene>
<organism evidence="2 3">
    <name type="scientific">Streptomyces scabiei (strain 87.22)</name>
    <dbReference type="NCBI Taxonomy" id="680198"/>
    <lineage>
        <taxon>Bacteria</taxon>
        <taxon>Bacillati</taxon>
        <taxon>Actinomycetota</taxon>
        <taxon>Actinomycetes</taxon>
        <taxon>Kitasatosporales</taxon>
        <taxon>Streptomycetaceae</taxon>
        <taxon>Streptomyces</taxon>
    </lineage>
</organism>
<evidence type="ECO:0000256" key="1">
    <source>
        <dbReference type="SAM" id="MobiDB-lite"/>
    </source>
</evidence>
<accession>C9YYV3</accession>
<dbReference type="EMBL" id="FN554889">
    <property type="protein sequence ID" value="CBG69408.1"/>
    <property type="molecule type" value="Genomic_DNA"/>
</dbReference>
<keyword evidence="3" id="KW-1185">Reference proteome</keyword>
<evidence type="ECO:0000313" key="3">
    <source>
        <dbReference type="Proteomes" id="UP000001444"/>
    </source>
</evidence>
<reference evidence="2 3" key="1">
    <citation type="journal article" date="2010" name="Mol. Plant Microbe Interact.">
        <title>Streptomyces scabies 87-22 contains a coronafacic acid-like biosynthetic cluster that contributes to plant-microbe interactions.</title>
        <authorList>
            <person name="Bignell D.R."/>
            <person name="Seipke R.F."/>
            <person name="Huguet-Tapia J.C."/>
            <person name="Chambers A.H."/>
            <person name="Parry R.J."/>
            <person name="Loria R."/>
        </authorList>
    </citation>
    <scope>NUCLEOTIDE SEQUENCE [LARGE SCALE GENOMIC DNA]</scope>
    <source>
        <strain evidence="2 3">87.22</strain>
    </source>
</reference>
<feature type="region of interest" description="Disordered" evidence="1">
    <location>
        <begin position="32"/>
        <end position="52"/>
    </location>
</feature>
<dbReference type="AlphaFoldDB" id="C9YYV3"/>
<dbReference type="HOGENOM" id="CLU_3085406_0_0_11"/>
<dbReference type="KEGG" id="scb:SCAB_22941"/>
<evidence type="ECO:0000313" key="2">
    <source>
        <dbReference type="EMBL" id="CBG69408.1"/>
    </source>
</evidence>